<dbReference type="EMBL" id="JAEMHM010000011">
    <property type="protein sequence ID" value="MBJ6725994.1"/>
    <property type="molecule type" value="Genomic_DNA"/>
</dbReference>
<comment type="caution">
    <text evidence="1">The sequence shown here is derived from an EMBL/GenBank/DDBJ whole genome shotgun (WGS) entry which is preliminary data.</text>
</comment>
<sequence>MILLVGLGSGLVEGALWGLAAAVNLNAAQRLVGVLTANRAGARDE</sequence>
<evidence type="ECO:0000313" key="2">
    <source>
        <dbReference type="Proteomes" id="UP000636888"/>
    </source>
</evidence>
<gene>
    <name evidence="1" type="ORF">JFN93_14850</name>
</gene>
<name>A0A8J7JGM7_9BACT</name>
<keyword evidence="2" id="KW-1185">Reference proteome</keyword>
<dbReference type="AlphaFoldDB" id="A0A8J7JGM7"/>
<reference evidence="1" key="1">
    <citation type="submission" date="2020-12" db="EMBL/GenBank/DDBJ databases">
        <title>Geomonas sp. Red875, isolated from river sediment.</title>
        <authorList>
            <person name="Xu Z."/>
            <person name="Zhang Z."/>
            <person name="Masuda Y."/>
            <person name="Itoh H."/>
            <person name="Senoo K."/>
        </authorList>
    </citation>
    <scope>NUCLEOTIDE SEQUENCE</scope>
    <source>
        <strain evidence="1">Red875</strain>
    </source>
</reference>
<dbReference type="Proteomes" id="UP000636888">
    <property type="component" value="Unassembled WGS sequence"/>
</dbReference>
<dbReference type="RefSeq" id="WP_199384881.1">
    <property type="nucleotide sequence ID" value="NZ_JAEMHM010000011.1"/>
</dbReference>
<organism evidence="1 2">
    <name type="scientific">Geomesophilobacter sediminis</name>
    <dbReference type="NCBI Taxonomy" id="2798584"/>
    <lineage>
        <taxon>Bacteria</taxon>
        <taxon>Pseudomonadati</taxon>
        <taxon>Thermodesulfobacteriota</taxon>
        <taxon>Desulfuromonadia</taxon>
        <taxon>Geobacterales</taxon>
        <taxon>Geobacteraceae</taxon>
        <taxon>Geomesophilobacter</taxon>
    </lineage>
</organism>
<accession>A0A8J7JGM7</accession>
<evidence type="ECO:0000313" key="1">
    <source>
        <dbReference type="EMBL" id="MBJ6725994.1"/>
    </source>
</evidence>
<proteinExistence type="predicted"/>
<protein>
    <submittedName>
        <fullName evidence="1">Uncharacterized protein</fullName>
    </submittedName>
</protein>